<dbReference type="CDD" id="cd01066">
    <property type="entry name" value="APP_MetAP"/>
    <property type="match status" value="1"/>
</dbReference>
<dbReference type="PANTHER" id="PTHR46112:SF3">
    <property type="entry name" value="AMINOPEPTIDASE YPDF"/>
    <property type="match status" value="1"/>
</dbReference>
<dbReference type="Gene3D" id="3.40.350.10">
    <property type="entry name" value="Creatinase/prolidase N-terminal domain"/>
    <property type="match status" value="1"/>
</dbReference>
<dbReference type="InterPro" id="IPR000587">
    <property type="entry name" value="Creatinase_N"/>
</dbReference>
<comment type="caution">
    <text evidence="3">The sequence shown here is derived from an EMBL/GenBank/DDBJ whole genome shotgun (WGS) entry which is preliminary data.</text>
</comment>
<gene>
    <name evidence="3" type="ORF">RSO01_14650</name>
</gene>
<evidence type="ECO:0000259" key="1">
    <source>
        <dbReference type="Pfam" id="PF00557"/>
    </source>
</evidence>
<dbReference type="Proteomes" id="UP000321058">
    <property type="component" value="Unassembled WGS sequence"/>
</dbReference>
<dbReference type="EMBL" id="BKAJ01000030">
    <property type="protein sequence ID" value="GEP54299.1"/>
    <property type="molecule type" value="Genomic_DNA"/>
</dbReference>
<reference evidence="3 4" key="1">
    <citation type="submission" date="2019-07" db="EMBL/GenBank/DDBJ databases">
        <title>Whole genome shotgun sequence of Reyranella soli NBRC 108950.</title>
        <authorList>
            <person name="Hosoyama A."/>
            <person name="Uohara A."/>
            <person name="Ohji S."/>
            <person name="Ichikawa N."/>
        </authorList>
    </citation>
    <scope>NUCLEOTIDE SEQUENCE [LARGE SCALE GENOMIC DNA]</scope>
    <source>
        <strain evidence="3 4">NBRC 108950</strain>
    </source>
</reference>
<dbReference type="InterPro" id="IPR050659">
    <property type="entry name" value="Peptidase_M24B"/>
</dbReference>
<name>A0A512N5N9_9HYPH</name>
<keyword evidence="4" id="KW-1185">Reference proteome</keyword>
<proteinExistence type="predicted"/>
<evidence type="ECO:0000313" key="3">
    <source>
        <dbReference type="EMBL" id="GEP54299.1"/>
    </source>
</evidence>
<dbReference type="SUPFAM" id="SSF53092">
    <property type="entry name" value="Creatinase/prolidase N-terminal domain"/>
    <property type="match status" value="1"/>
</dbReference>
<evidence type="ECO:0000259" key="2">
    <source>
        <dbReference type="Pfam" id="PF01321"/>
    </source>
</evidence>
<dbReference type="PANTHER" id="PTHR46112">
    <property type="entry name" value="AMINOPEPTIDASE"/>
    <property type="match status" value="1"/>
</dbReference>
<dbReference type="Pfam" id="PF01321">
    <property type="entry name" value="Creatinase_N"/>
    <property type="match status" value="1"/>
</dbReference>
<dbReference type="SUPFAM" id="SSF55920">
    <property type="entry name" value="Creatinase/aminopeptidase"/>
    <property type="match status" value="1"/>
</dbReference>
<dbReference type="InterPro" id="IPR000994">
    <property type="entry name" value="Pept_M24"/>
</dbReference>
<feature type="domain" description="Peptidase M24" evidence="1">
    <location>
        <begin position="163"/>
        <end position="364"/>
    </location>
</feature>
<dbReference type="InterPro" id="IPR036005">
    <property type="entry name" value="Creatinase/aminopeptidase-like"/>
</dbReference>
<dbReference type="Gene3D" id="3.90.230.10">
    <property type="entry name" value="Creatinase/methionine aminopeptidase superfamily"/>
    <property type="match status" value="1"/>
</dbReference>
<protein>
    <submittedName>
        <fullName evidence="3">Peptidase</fullName>
    </submittedName>
</protein>
<evidence type="ECO:0000313" key="4">
    <source>
        <dbReference type="Proteomes" id="UP000321058"/>
    </source>
</evidence>
<sequence>MGDRGSAMAFEKAEFRARVGRIQQRMRARGADALIVDVGEFMAYFCGYEVSLNMYRALVVPASGEPVMILRELDEAPYLELSWLSEHVTFRDWDDPVAIVADFLRRKGFAESTIAVDLQSYALTVARHDAFKALLPKARFIDMSDELMRSTLVKSAAEIAYQRKAAGIVDTVMRETIEWAREGISERDVQAFVSAGFFNHGADHGLVGPITAGTGENFLHGLAHNRALKRGDILHLELVPKYRGYTSRLMRSTVLGAPTGEQKATAAKLADLQDRQFAAIRPGATGCDIDAICRQGVIDAGLRTVYNNVTGYTLGFYPASTVRSSNFYRAFLPNADWQFEAGMVFHAYVSAQGLAFSETILVTETGCERLTQMERKLFSK</sequence>
<dbReference type="Pfam" id="PF00557">
    <property type="entry name" value="Peptidase_M24"/>
    <property type="match status" value="1"/>
</dbReference>
<feature type="domain" description="Creatinase N-terminal" evidence="2">
    <location>
        <begin position="18"/>
        <end position="147"/>
    </location>
</feature>
<accession>A0A512N5N9</accession>
<dbReference type="AlphaFoldDB" id="A0A512N5N9"/>
<organism evidence="3 4">
    <name type="scientific">Reyranella soli</name>
    <dbReference type="NCBI Taxonomy" id="1230389"/>
    <lineage>
        <taxon>Bacteria</taxon>
        <taxon>Pseudomonadati</taxon>
        <taxon>Pseudomonadota</taxon>
        <taxon>Alphaproteobacteria</taxon>
        <taxon>Hyphomicrobiales</taxon>
        <taxon>Reyranellaceae</taxon>
        <taxon>Reyranella</taxon>
    </lineage>
</organism>
<dbReference type="InterPro" id="IPR029149">
    <property type="entry name" value="Creatin/AminoP/Spt16_N"/>
</dbReference>